<gene>
    <name evidence="2" type="ORF">CPOL0286_LOCUS9945</name>
</gene>
<dbReference type="EMBL" id="HBKO01022004">
    <property type="protein sequence ID" value="CAE2225616.1"/>
    <property type="molecule type" value="Transcribed_RNA"/>
</dbReference>
<evidence type="ECO:0000313" key="2">
    <source>
        <dbReference type="EMBL" id="CAE2225616.1"/>
    </source>
</evidence>
<dbReference type="SUPFAM" id="SSF52047">
    <property type="entry name" value="RNI-like"/>
    <property type="match status" value="1"/>
</dbReference>
<name>A0A7S4MIZ1_9EUKA</name>
<proteinExistence type="predicted"/>
<dbReference type="InterPro" id="IPR001611">
    <property type="entry name" value="Leu-rich_rpt"/>
</dbReference>
<dbReference type="InterPro" id="IPR032675">
    <property type="entry name" value="LRR_dom_sf"/>
</dbReference>
<dbReference type="SMART" id="SM00368">
    <property type="entry name" value="LRR_RI"/>
    <property type="match status" value="1"/>
</dbReference>
<organism evidence="2">
    <name type="scientific">Prymnesium polylepis</name>
    <dbReference type="NCBI Taxonomy" id="72548"/>
    <lineage>
        <taxon>Eukaryota</taxon>
        <taxon>Haptista</taxon>
        <taxon>Haptophyta</taxon>
        <taxon>Prymnesiophyceae</taxon>
        <taxon>Prymnesiales</taxon>
        <taxon>Prymnesiaceae</taxon>
        <taxon>Prymnesium</taxon>
    </lineage>
</organism>
<protein>
    <submittedName>
        <fullName evidence="2">Uncharacterized protein</fullName>
    </submittedName>
</protein>
<accession>A0A7S4MIZ1</accession>
<feature type="compositionally biased region" description="Low complexity" evidence="1">
    <location>
        <begin position="18"/>
        <end position="36"/>
    </location>
</feature>
<feature type="region of interest" description="Disordered" evidence="1">
    <location>
        <begin position="18"/>
        <end position="51"/>
    </location>
</feature>
<dbReference type="Gene3D" id="3.80.10.10">
    <property type="entry name" value="Ribonuclease Inhibitor"/>
    <property type="match status" value="1"/>
</dbReference>
<reference evidence="2" key="1">
    <citation type="submission" date="2021-01" db="EMBL/GenBank/DDBJ databases">
        <authorList>
            <person name="Corre E."/>
            <person name="Pelletier E."/>
            <person name="Niang G."/>
            <person name="Scheremetjew M."/>
            <person name="Finn R."/>
            <person name="Kale V."/>
            <person name="Holt S."/>
            <person name="Cochrane G."/>
            <person name="Meng A."/>
            <person name="Brown T."/>
            <person name="Cohen L."/>
        </authorList>
    </citation>
    <scope>NUCLEOTIDE SEQUENCE</scope>
    <source>
        <strain evidence="2">UIO037</strain>
    </source>
</reference>
<evidence type="ECO:0000256" key="1">
    <source>
        <dbReference type="SAM" id="MobiDB-lite"/>
    </source>
</evidence>
<dbReference type="AlphaFoldDB" id="A0A7S4MIZ1"/>
<dbReference type="Pfam" id="PF13516">
    <property type="entry name" value="LRR_6"/>
    <property type="match status" value="1"/>
</dbReference>
<sequence>MPTPEQHTMGQCCGRAAEVAAESPAADAVPPDAQQSRESAAAAGTPQFSEDGLSDEATFAATFLIASRVGSRRGRASSANYGLHASGRGWASARAAVKLQSAQSKEDMDIEEPSCLGSQPAKKVIRSKAEWAEHRWNQLGGVQLEAGLNSGAVALLRLTWLVKHAKQGGVLSRRQELPAEAFVSLDELKSATLQQDEGLRIIVLSYGWTTPAHPDPLGATMKRVGEVLALYQKYGTHGVFWDFGSLMQHSPLPDGPRRTPEEQALFIEGLSASSLYYAHSETTVFRLTTWPQGYPDGYELAGANVAQYIDRGWCFSESCWSALTKDFAKSLDLGLYSGTKRRLHGTNGVLAECADSRHPPLLPGEFAKQLARKIFHNPEHDRPLVSKLYKQVFTEQLGKCTELDYHGMGWDDNEVTQLARVLASGAVPNLKTLNLSFNDFTDKGGVMLAKALAQALPELEVLEVKGMQLKKAIDPLRRAFSGRLIK</sequence>